<evidence type="ECO:0000313" key="2">
    <source>
        <dbReference type="EMBL" id="SBT20035.1"/>
    </source>
</evidence>
<dbReference type="RefSeq" id="WP_139084520.1">
    <property type="nucleotide sequence ID" value="NZ_FLRA01000012.1"/>
</dbReference>
<proteinExistence type="predicted"/>
<dbReference type="AlphaFoldDB" id="A0A1C3JRM8"/>
<dbReference type="EMBL" id="FLRA01000012">
    <property type="protein sequence ID" value="SBT17709.1"/>
    <property type="molecule type" value="Genomic_DNA"/>
</dbReference>
<evidence type="ECO:0000313" key="1">
    <source>
        <dbReference type="EMBL" id="SBT17709.1"/>
    </source>
</evidence>
<keyword evidence="3" id="KW-1185">Reference proteome</keyword>
<dbReference type="Proteomes" id="UP000092871">
    <property type="component" value="Unassembled WGS sequence"/>
</dbReference>
<protein>
    <submittedName>
        <fullName evidence="1">Uncharacterized protein</fullName>
    </submittedName>
</protein>
<dbReference type="EMBL" id="FLRB01000005">
    <property type="protein sequence ID" value="SBT20035.1"/>
    <property type="molecule type" value="Genomic_DNA"/>
</dbReference>
<reference evidence="1 4" key="1">
    <citation type="submission" date="2016-06" db="EMBL/GenBank/DDBJ databases">
        <authorList>
            <person name="Kjaerup R.B."/>
            <person name="Dalgaard T.S."/>
            <person name="Juul-Madsen H.R."/>
        </authorList>
    </citation>
    <scope>NUCLEOTIDE SEQUENCE [LARGE SCALE GENOMIC DNA]</scope>
    <source>
        <strain evidence="1 4">CECT 5115</strain>
    </source>
</reference>
<name>A0A1C3JRM8_9GAMM</name>
<accession>A0A1C3JRM8</accession>
<sequence>MSKAMSKSHPYRIQVHCNQKMHKQIKQFAVERGLSESGAARALIDRAIAAQNDELHQQIDELNRLLQAVLHAATASRIFAAEAAQASGTSITNDEFKERILNLVKRYREFEG</sequence>
<organism evidence="1 4">
    <name type="scientific">Marinomonas gallaica</name>
    <dbReference type="NCBI Taxonomy" id="1806667"/>
    <lineage>
        <taxon>Bacteria</taxon>
        <taxon>Pseudomonadati</taxon>
        <taxon>Pseudomonadota</taxon>
        <taxon>Gammaproteobacteria</taxon>
        <taxon>Oceanospirillales</taxon>
        <taxon>Oceanospirillaceae</taxon>
        <taxon>Marinomonas</taxon>
    </lineage>
</organism>
<evidence type="ECO:0000313" key="3">
    <source>
        <dbReference type="Proteomes" id="UP000092840"/>
    </source>
</evidence>
<dbReference type="Proteomes" id="UP000092840">
    <property type="component" value="Unassembled WGS sequence"/>
</dbReference>
<gene>
    <name evidence="1" type="ORF">MGA5115_01825</name>
    <name evidence="2" type="ORF">MGA5116_00618</name>
</gene>
<evidence type="ECO:0000313" key="4">
    <source>
        <dbReference type="Proteomes" id="UP000092871"/>
    </source>
</evidence>
<reference evidence="2 3" key="2">
    <citation type="submission" date="2016-06" db="EMBL/GenBank/DDBJ databases">
        <authorList>
            <person name="Rodrigo-Torres L."/>
            <person name="Arahal D.R."/>
        </authorList>
    </citation>
    <scope>NUCLEOTIDE SEQUENCE [LARGE SCALE GENOMIC DNA]</scope>
    <source>
        <strain evidence="2 3">CECT 5116</strain>
    </source>
</reference>